<evidence type="ECO:0000313" key="2">
    <source>
        <dbReference type="EMBL" id="MBF9000447.1"/>
    </source>
</evidence>
<evidence type="ECO:0008006" key="4">
    <source>
        <dbReference type="Google" id="ProtNLM"/>
    </source>
</evidence>
<keyword evidence="1" id="KW-0812">Transmembrane</keyword>
<keyword evidence="1" id="KW-0472">Membrane</keyword>
<feature type="transmembrane region" description="Helical" evidence="1">
    <location>
        <begin position="83"/>
        <end position="99"/>
    </location>
</feature>
<proteinExistence type="predicted"/>
<dbReference type="EMBL" id="JADPMR010000001">
    <property type="protein sequence ID" value="MBF9000447.1"/>
    <property type="molecule type" value="Genomic_DNA"/>
</dbReference>
<keyword evidence="3" id="KW-1185">Reference proteome</keyword>
<feature type="transmembrane region" description="Helical" evidence="1">
    <location>
        <begin position="198"/>
        <end position="217"/>
    </location>
</feature>
<dbReference type="RefSeq" id="WP_196123122.1">
    <property type="nucleotide sequence ID" value="NZ_JADPMR010000001.1"/>
</dbReference>
<accession>A0ABS0GDJ6</accession>
<evidence type="ECO:0000256" key="1">
    <source>
        <dbReference type="SAM" id="Phobius"/>
    </source>
</evidence>
<keyword evidence="1" id="KW-1133">Transmembrane helix</keyword>
<name>A0ABS0GDJ6_9VIBR</name>
<feature type="transmembrane region" description="Helical" evidence="1">
    <location>
        <begin position="158"/>
        <end position="177"/>
    </location>
</feature>
<gene>
    <name evidence="2" type="ORF">I1A42_07725</name>
</gene>
<reference evidence="2 3" key="1">
    <citation type="submission" date="2020-11" db="EMBL/GenBank/DDBJ databases">
        <title>Vibrio nitrifigilis sp. nov., a marine nitrogen-fixing bacterium isolated from the lagoon sediment of an islet inside an atoll.</title>
        <authorList>
            <person name="Wang L.-T."/>
            <person name="Shieh W.Y."/>
        </authorList>
    </citation>
    <scope>NUCLEOTIDE SEQUENCE [LARGE SCALE GENOMIC DNA]</scope>
    <source>
        <strain evidence="2 3">NFV-1</strain>
    </source>
</reference>
<sequence>MNRKGHRITAALTVSVPIVIGIKQHLPWPIIAMSIIGCAWGVTAPDDVEIRYTTESDTEINEDGSKAHVSKTLFDHRGMSHDIALWIGLFSFSWWWLFISHFHHGELAWDLAKGALFGATYGALIHLLADLPNGRSIPLFPFGPRVCLHLWKASENEALMGFILFVLSSLLAVRIALGNDDWIRVVTHDVARGLEVAFHYLFPLLITAAQWITQFAADHGLHF</sequence>
<evidence type="ECO:0000313" key="3">
    <source>
        <dbReference type="Proteomes" id="UP000597206"/>
    </source>
</evidence>
<organism evidence="2 3">
    <name type="scientific">Vibrio nitrifigilis</name>
    <dbReference type="NCBI Taxonomy" id="2789781"/>
    <lineage>
        <taxon>Bacteria</taxon>
        <taxon>Pseudomonadati</taxon>
        <taxon>Pseudomonadota</taxon>
        <taxon>Gammaproteobacteria</taxon>
        <taxon>Vibrionales</taxon>
        <taxon>Vibrionaceae</taxon>
        <taxon>Vibrio</taxon>
    </lineage>
</organism>
<protein>
    <recommendedName>
        <fullName evidence="4">Metal-dependent hydrolase</fullName>
    </recommendedName>
</protein>
<comment type="caution">
    <text evidence="2">The sequence shown here is derived from an EMBL/GenBank/DDBJ whole genome shotgun (WGS) entry which is preliminary data.</text>
</comment>
<dbReference type="Proteomes" id="UP000597206">
    <property type="component" value="Unassembled WGS sequence"/>
</dbReference>